<evidence type="ECO:0000313" key="1">
    <source>
        <dbReference type="EMBL" id="SED11558.1"/>
    </source>
</evidence>
<gene>
    <name evidence="1" type="ORF">SAMN05421553_2056</name>
</gene>
<dbReference type="Proteomes" id="UP000242849">
    <property type="component" value="Unassembled WGS sequence"/>
</dbReference>
<dbReference type="SUPFAM" id="SSF54001">
    <property type="entry name" value="Cysteine proteinases"/>
    <property type="match status" value="1"/>
</dbReference>
<dbReference type="Gene3D" id="3.90.1720.10">
    <property type="entry name" value="endopeptidase domain like (from Nostoc punctiforme)"/>
    <property type="match status" value="1"/>
</dbReference>
<dbReference type="AlphaFoldDB" id="A0A1H4Y3A9"/>
<dbReference type="RefSeq" id="WP_090379950.1">
    <property type="nucleotide sequence ID" value="NZ_CP156749.1"/>
</dbReference>
<organism evidence="1 2">
    <name type="scientific">Pseudomonas anguilliseptica</name>
    <dbReference type="NCBI Taxonomy" id="53406"/>
    <lineage>
        <taxon>Bacteria</taxon>
        <taxon>Pseudomonadati</taxon>
        <taxon>Pseudomonadota</taxon>
        <taxon>Gammaproteobacteria</taxon>
        <taxon>Pseudomonadales</taxon>
        <taxon>Pseudomonadaceae</taxon>
        <taxon>Pseudomonas</taxon>
    </lineage>
</organism>
<dbReference type="STRING" id="53406.SAMN05421553_2056"/>
<evidence type="ECO:0000313" key="2">
    <source>
        <dbReference type="Proteomes" id="UP000242849"/>
    </source>
</evidence>
<protein>
    <submittedName>
        <fullName evidence="1">Permuted papain-like amidase enzyme, YaeF/YiiX, C92 family</fullName>
    </submittedName>
</protein>
<sequence>MGSVRVLFTRRHHPGSVAIRAATWSAWSHVDLVDDLGTAPVLIGAIALKGVVAESLERRLTLASRAALVKFPAANPAAVIAAARSQLGKPYDWSGIAGLVARNRDWQEDDSWFCSELVPWAFAQSGSPIFRQDMVGRITPQHLWMLAHPYQRPERPLELLNLM</sequence>
<dbReference type="OrthoDB" id="95478at2"/>
<accession>A0A1H4Y3A9</accession>
<proteinExistence type="predicted"/>
<dbReference type="EMBL" id="FNSC01000001">
    <property type="protein sequence ID" value="SED11558.1"/>
    <property type="molecule type" value="Genomic_DNA"/>
</dbReference>
<keyword evidence="2" id="KW-1185">Reference proteome</keyword>
<reference evidence="2" key="1">
    <citation type="submission" date="2016-10" db="EMBL/GenBank/DDBJ databases">
        <authorList>
            <person name="Varghese N."/>
            <person name="Submissions S."/>
        </authorList>
    </citation>
    <scope>NUCLEOTIDE SEQUENCE [LARGE SCALE GENOMIC DNA]</scope>
    <source>
        <strain evidence="2">DSM 12111</strain>
    </source>
</reference>
<name>A0A1H4Y3A9_PSEAG</name>
<dbReference type="InterPro" id="IPR038765">
    <property type="entry name" value="Papain-like_cys_pep_sf"/>
</dbReference>